<dbReference type="InterPro" id="IPR011006">
    <property type="entry name" value="CheY-like_superfamily"/>
</dbReference>
<evidence type="ECO:0000313" key="6">
    <source>
        <dbReference type="EMBL" id="OIN96968.1"/>
    </source>
</evidence>
<dbReference type="Proteomes" id="UP000182278">
    <property type="component" value="Unassembled WGS sequence"/>
</dbReference>
<evidence type="ECO:0000259" key="5">
    <source>
        <dbReference type="PROSITE" id="PS50921"/>
    </source>
</evidence>
<dbReference type="AlphaFoldDB" id="A0A1J4SCF2"/>
<evidence type="ECO:0000313" key="7">
    <source>
        <dbReference type="Proteomes" id="UP000182278"/>
    </source>
</evidence>
<dbReference type="InterPro" id="IPR003018">
    <property type="entry name" value="GAF"/>
</dbReference>
<dbReference type="SMART" id="SM00065">
    <property type="entry name" value="GAF"/>
    <property type="match status" value="1"/>
</dbReference>
<dbReference type="GO" id="GO:0003723">
    <property type="term" value="F:RNA binding"/>
    <property type="evidence" value="ECO:0007669"/>
    <property type="project" value="InterPro"/>
</dbReference>
<evidence type="ECO:0000256" key="1">
    <source>
        <dbReference type="ARBA" id="ARBA00022679"/>
    </source>
</evidence>
<accession>A0A1J4SCF2</accession>
<dbReference type="Gene3D" id="3.30.450.40">
    <property type="match status" value="1"/>
</dbReference>
<dbReference type="GO" id="GO:0016301">
    <property type="term" value="F:kinase activity"/>
    <property type="evidence" value="ECO:0007669"/>
    <property type="project" value="UniProtKB-KW"/>
</dbReference>
<keyword evidence="1" id="KW-0808">Transferase</keyword>
<evidence type="ECO:0000256" key="4">
    <source>
        <dbReference type="ARBA" id="ARBA00023163"/>
    </source>
</evidence>
<organism evidence="6 7">
    <name type="scientific">Candidatus Desantisbacteria bacterium CG1_02_38_46</name>
    <dbReference type="NCBI Taxonomy" id="1817893"/>
    <lineage>
        <taxon>Bacteria</taxon>
        <taxon>Candidatus Desantisiibacteriota</taxon>
    </lineage>
</organism>
<comment type="caution">
    <text evidence="6">The sequence shown here is derived from an EMBL/GenBank/DDBJ whole genome shotgun (WGS) entry which is preliminary data.</text>
</comment>
<dbReference type="STRING" id="1817893.AUJ66_04800"/>
<dbReference type="Pfam" id="PF03861">
    <property type="entry name" value="ANTAR"/>
    <property type="match status" value="1"/>
</dbReference>
<gene>
    <name evidence="6" type="ORF">AUJ66_04800</name>
</gene>
<dbReference type="InterPro" id="IPR029016">
    <property type="entry name" value="GAF-like_dom_sf"/>
</dbReference>
<reference evidence="6 7" key="1">
    <citation type="journal article" date="2016" name="Environ. Microbiol.">
        <title>Genomic resolution of a cold subsurface aquifer community provides metabolic insights for novel microbes adapted to high CO concentrations.</title>
        <authorList>
            <person name="Probst A.J."/>
            <person name="Castelle C.J."/>
            <person name="Singh A."/>
            <person name="Brown C.T."/>
            <person name="Anantharaman K."/>
            <person name="Sharon I."/>
            <person name="Hug L.A."/>
            <person name="Burstein D."/>
            <person name="Emerson J.B."/>
            <person name="Thomas B.C."/>
            <person name="Banfield J.F."/>
        </authorList>
    </citation>
    <scope>NUCLEOTIDE SEQUENCE [LARGE SCALE GENOMIC DNA]</scope>
    <source>
        <strain evidence="6">CG1_02_38_46</strain>
    </source>
</reference>
<dbReference type="Pfam" id="PF13185">
    <property type="entry name" value="GAF_2"/>
    <property type="match status" value="1"/>
</dbReference>
<dbReference type="Gene3D" id="1.10.10.10">
    <property type="entry name" value="Winged helix-like DNA-binding domain superfamily/Winged helix DNA-binding domain"/>
    <property type="match status" value="1"/>
</dbReference>
<evidence type="ECO:0000256" key="3">
    <source>
        <dbReference type="ARBA" id="ARBA00023015"/>
    </source>
</evidence>
<sequence length="231" mass="25956">MKTLSSGKQIEALSKIGKAITSYTYLDDVLNFIVSITAEIVDSKICSLLLLNEKKELVIRTTQSVSESYRRKDPIKLGEGIAGKVAKENKPITVLDVKEDLRYINREIAEMEGLCSLLSVPLSIKGKVIGVLNCYTGSPHNFTEKEINLLTTIANQSAVVIENAQLMLKTREIQEELETRKIVERAKGILMRMQGLSEEEAFRRIQKKSMNMRKPMKEIAEAIILTEELGK</sequence>
<keyword evidence="2 6" id="KW-0418">Kinase</keyword>
<dbReference type="SMART" id="SM01012">
    <property type="entry name" value="ANTAR"/>
    <property type="match status" value="1"/>
</dbReference>
<dbReference type="PROSITE" id="PS50921">
    <property type="entry name" value="ANTAR"/>
    <property type="match status" value="1"/>
</dbReference>
<keyword evidence="3" id="KW-0805">Transcription regulation</keyword>
<dbReference type="InterPro" id="IPR036388">
    <property type="entry name" value="WH-like_DNA-bd_sf"/>
</dbReference>
<name>A0A1J4SCF2_9BACT</name>
<dbReference type="InterPro" id="IPR005561">
    <property type="entry name" value="ANTAR"/>
</dbReference>
<keyword evidence="4" id="KW-0804">Transcription</keyword>
<proteinExistence type="predicted"/>
<dbReference type="EMBL" id="MNUO01000070">
    <property type="protein sequence ID" value="OIN96968.1"/>
    <property type="molecule type" value="Genomic_DNA"/>
</dbReference>
<dbReference type="SUPFAM" id="SSF55781">
    <property type="entry name" value="GAF domain-like"/>
    <property type="match status" value="1"/>
</dbReference>
<protein>
    <submittedName>
        <fullName evidence="6">Histidine kinase</fullName>
    </submittedName>
</protein>
<dbReference type="SUPFAM" id="SSF52172">
    <property type="entry name" value="CheY-like"/>
    <property type="match status" value="1"/>
</dbReference>
<evidence type="ECO:0000256" key="2">
    <source>
        <dbReference type="ARBA" id="ARBA00022777"/>
    </source>
</evidence>
<feature type="domain" description="ANTAR" evidence="5">
    <location>
        <begin position="163"/>
        <end position="224"/>
    </location>
</feature>